<dbReference type="Proteomes" id="UP000285326">
    <property type="component" value="Unassembled WGS sequence"/>
</dbReference>
<evidence type="ECO:0000313" key="1">
    <source>
        <dbReference type="EMBL" id="RKF78493.1"/>
    </source>
</evidence>
<evidence type="ECO:0000313" key="2">
    <source>
        <dbReference type="Proteomes" id="UP000285326"/>
    </source>
</evidence>
<dbReference type="EMBL" id="MCBS01021107">
    <property type="protein sequence ID" value="RKF78493.1"/>
    <property type="molecule type" value="Genomic_DNA"/>
</dbReference>
<sequence>MRLFLAQCLYDMLLDEKNSNFVSRLAPGSPSSSVMLTGKRTKFYILSPSSLAVQFLRTHKYSGSPISAPRNTSERKCVRKYKDFEKESTSSQDASVARGALKAVKEIIIPKKKVHSTSSQWILSQDSSST</sequence>
<accession>A0A420IVF5</accession>
<protein>
    <submittedName>
        <fullName evidence="1">Uncharacterized protein</fullName>
    </submittedName>
</protein>
<organism evidence="1 2">
    <name type="scientific">Golovinomyces cichoracearum</name>
    <dbReference type="NCBI Taxonomy" id="62708"/>
    <lineage>
        <taxon>Eukaryota</taxon>
        <taxon>Fungi</taxon>
        <taxon>Dikarya</taxon>
        <taxon>Ascomycota</taxon>
        <taxon>Pezizomycotina</taxon>
        <taxon>Leotiomycetes</taxon>
        <taxon>Erysiphales</taxon>
        <taxon>Erysiphaceae</taxon>
        <taxon>Golovinomyces</taxon>
    </lineage>
</organism>
<dbReference type="AlphaFoldDB" id="A0A420IVF5"/>
<name>A0A420IVF5_9PEZI</name>
<proteinExistence type="predicted"/>
<gene>
    <name evidence="1" type="ORF">GcM1_211061</name>
</gene>
<reference evidence="1 2" key="1">
    <citation type="journal article" date="2018" name="BMC Genomics">
        <title>Comparative genome analyses reveal sequence features reflecting distinct modes of host-adaptation between dicot and monocot powdery mildew.</title>
        <authorList>
            <person name="Wu Y."/>
            <person name="Ma X."/>
            <person name="Pan Z."/>
            <person name="Kale S.D."/>
            <person name="Song Y."/>
            <person name="King H."/>
            <person name="Zhang Q."/>
            <person name="Presley C."/>
            <person name="Deng X."/>
            <person name="Wei C.I."/>
            <person name="Xiao S."/>
        </authorList>
    </citation>
    <scope>NUCLEOTIDE SEQUENCE [LARGE SCALE GENOMIC DNA]</scope>
    <source>
        <strain evidence="1">UMSG1</strain>
    </source>
</reference>
<comment type="caution">
    <text evidence="1">The sequence shown here is derived from an EMBL/GenBank/DDBJ whole genome shotgun (WGS) entry which is preliminary data.</text>
</comment>